<evidence type="ECO:0000313" key="1">
    <source>
        <dbReference type="EMBL" id="ALU41774.1"/>
    </source>
</evidence>
<dbReference type="KEGG" id="prr:AT705_01855"/>
<dbReference type="InterPro" id="IPR036567">
    <property type="entry name" value="RHF-like"/>
</dbReference>
<evidence type="ECO:0000313" key="2">
    <source>
        <dbReference type="Proteomes" id="UP000069015"/>
    </source>
</evidence>
<protein>
    <submittedName>
        <fullName evidence="1">Uncharacterized protein</fullName>
    </submittedName>
</protein>
<dbReference type="AlphaFoldDB" id="A0A0U3GNE5"/>
<proteinExistence type="predicted"/>
<organism evidence="1 2">
    <name type="scientific">Pseudoalteromonas rubra</name>
    <dbReference type="NCBI Taxonomy" id="43658"/>
    <lineage>
        <taxon>Bacteria</taxon>
        <taxon>Pseudomonadati</taxon>
        <taxon>Pseudomonadota</taxon>
        <taxon>Gammaproteobacteria</taxon>
        <taxon>Alteromonadales</taxon>
        <taxon>Pseudoalteromonadaceae</taxon>
        <taxon>Pseudoalteromonas</taxon>
    </lineage>
</organism>
<gene>
    <name evidence="1" type="ORF">AT705_01855</name>
</gene>
<sequence>MTAEQNIWVDVFSSHSDSTEAEDSYVDAQITLMLGRYASQIDRVEVYLLADETQTQTQTQPQFQCTIGVGLKGYNAVEANEVASKASDAINACAHRTM</sequence>
<dbReference type="EMBL" id="CP013611">
    <property type="protein sequence ID" value="ALU41774.1"/>
    <property type="molecule type" value="Genomic_DNA"/>
</dbReference>
<reference evidence="1 2" key="1">
    <citation type="submission" date="2015-12" db="EMBL/GenBank/DDBJ databases">
        <title>Complete genome sequence of Pseudoalteromonas rubra SCSIO 6842, harboring a conjugative plasmid.</title>
        <authorList>
            <person name="Li B."/>
            <person name="Wang X."/>
        </authorList>
    </citation>
    <scope>NUCLEOTIDE SEQUENCE [LARGE SCALE GENOMIC DNA]</scope>
    <source>
        <strain evidence="1 2">SCSIO 6842</strain>
    </source>
</reference>
<accession>A0A0U3GNE5</accession>
<dbReference type="Proteomes" id="UP000069015">
    <property type="component" value="Chromosome 1"/>
</dbReference>
<dbReference type="Gene3D" id="3.30.160.100">
    <property type="entry name" value="Ribosome hibernation promotion factor-like"/>
    <property type="match status" value="1"/>
</dbReference>
<name>A0A0U3GNE5_9GAMM</name>